<dbReference type="Gene3D" id="1.20.58.190">
    <property type="entry name" value="Translin, domain 1"/>
    <property type="match status" value="1"/>
</dbReference>
<keyword evidence="8" id="KW-1185">Reference proteome</keyword>
<evidence type="ECO:0000256" key="6">
    <source>
        <dbReference type="SAM" id="MobiDB-lite"/>
    </source>
</evidence>
<proteinExistence type="inferred from homology"/>
<evidence type="ECO:0000313" key="7">
    <source>
        <dbReference type="EMBL" id="KAK2590841.1"/>
    </source>
</evidence>
<dbReference type="EMBL" id="JASWJB010000391">
    <property type="protein sequence ID" value="KAK2590841.1"/>
    <property type="molecule type" value="Genomic_DNA"/>
</dbReference>
<organism evidence="7 8">
    <name type="scientific">Conoideocrella luteorostrata</name>
    <dbReference type="NCBI Taxonomy" id="1105319"/>
    <lineage>
        <taxon>Eukaryota</taxon>
        <taxon>Fungi</taxon>
        <taxon>Dikarya</taxon>
        <taxon>Ascomycota</taxon>
        <taxon>Pezizomycotina</taxon>
        <taxon>Sordariomycetes</taxon>
        <taxon>Hypocreomycetidae</taxon>
        <taxon>Hypocreales</taxon>
        <taxon>Clavicipitaceae</taxon>
        <taxon>Conoideocrella</taxon>
    </lineage>
</organism>
<dbReference type="GO" id="GO:0043565">
    <property type="term" value="F:sequence-specific DNA binding"/>
    <property type="evidence" value="ECO:0007669"/>
    <property type="project" value="InterPro"/>
</dbReference>
<evidence type="ECO:0000256" key="3">
    <source>
        <dbReference type="ARBA" id="ARBA00005902"/>
    </source>
</evidence>
<evidence type="ECO:0000256" key="5">
    <source>
        <dbReference type="ARBA" id="ARBA00023242"/>
    </source>
</evidence>
<keyword evidence="5" id="KW-0539">Nucleus</keyword>
<dbReference type="InterPro" id="IPR002848">
    <property type="entry name" value="Translin_fam"/>
</dbReference>
<dbReference type="GO" id="GO:0005634">
    <property type="term" value="C:nucleus"/>
    <property type="evidence" value="ECO:0007669"/>
    <property type="project" value="UniProtKB-SubCell"/>
</dbReference>
<gene>
    <name evidence="7" type="ORF">QQS21_011478</name>
</gene>
<reference evidence="7" key="1">
    <citation type="submission" date="2023-06" db="EMBL/GenBank/DDBJ databases">
        <title>Conoideocrella luteorostrata (Hypocreales: Clavicipitaceae), a potential biocontrol fungus for elongate hemlock scale in United States Christmas tree production areas.</title>
        <authorList>
            <person name="Barrett H."/>
            <person name="Lovett B."/>
            <person name="Macias A.M."/>
            <person name="Stajich J.E."/>
            <person name="Kasson M.T."/>
        </authorList>
    </citation>
    <scope>NUCLEOTIDE SEQUENCE</scope>
    <source>
        <strain evidence="7">ARSEF 14590</strain>
    </source>
</reference>
<comment type="subcellular location">
    <subcellularLocation>
        <location evidence="2">Cytoplasm</location>
    </subcellularLocation>
    <subcellularLocation>
        <location evidence="1">Nucleus</location>
    </subcellularLocation>
</comment>
<dbReference type="CDD" id="cd14820">
    <property type="entry name" value="TRAX"/>
    <property type="match status" value="1"/>
</dbReference>
<accession>A0AAJ0CHL5</accession>
<evidence type="ECO:0000256" key="2">
    <source>
        <dbReference type="ARBA" id="ARBA00004496"/>
    </source>
</evidence>
<dbReference type="Proteomes" id="UP001251528">
    <property type="component" value="Unassembled WGS sequence"/>
</dbReference>
<dbReference type="Gene3D" id="1.20.58.200">
    <property type="entry name" value="Translin, domain 2"/>
    <property type="match status" value="1"/>
</dbReference>
<dbReference type="Pfam" id="PF01997">
    <property type="entry name" value="Translin"/>
    <property type="match status" value="1"/>
</dbReference>
<sequence length="258" mass="29530">MSGGIKRDRDGSARTKPAQGNTPRGRFHSMFENFRDELDEHYDLKEKIATASRDITSQSKKIIFALHRVKHLNQEPPAIDRDIGAHLDKIHDSMRSIHPYLNPVSRYRYASSLRCLEEFVEAMSFMHYLRHQKLITFEEAQASIPLGVLITPHDYMFGVFDLFGEMMRFATVTTAQNGEMLRGNDGRTILADIQELGCSFELLRRSPTKEYGNKMHAARQSVQKVERLGYGLAVRGSERPKGWIPDMKDDMVETVSPI</sequence>
<keyword evidence="4" id="KW-0963">Cytoplasm</keyword>
<dbReference type="SUPFAM" id="SSF74784">
    <property type="entry name" value="Translin"/>
    <property type="match status" value="1"/>
</dbReference>
<evidence type="ECO:0000256" key="1">
    <source>
        <dbReference type="ARBA" id="ARBA00004123"/>
    </source>
</evidence>
<name>A0AAJ0CHL5_9HYPO</name>
<evidence type="ECO:0000256" key="4">
    <source>
        <dbReference type="ARBA" id="ARBA00022490"/>
    </source>
</evidence>
<protein>
    <recommendedName>
        <fullName evidence="9">Translin-associated protein X</fullName>
    </recommendedName>
</protein>
<dbReference type="GO" id="GO:0005737">
    <property type="term" value="C:cytoplasm"/>
    <property type="evidence" value="ECO:0007669"/>
    <property type="project" value="UniProtKB-SubCell"/>
</dbReference>
<feature type="compositionally biased region" description="Basic and acidic residues" evidence="6">
    <location>
        <begin position="1"/>
        <end position="13"/>
    </location>
</feature>
<dbReference type="PANTHER" id="PTHR10741">
    <property type="entry name" value="TRANSLIN AND TRANSLIN ASSOCIATED PROTEIN X"/>
    <property type="match status" value="1"/>
</dbReference>
<evidence type="ECO:0000313" key="8">
    <source>
        <dbReference type="Proteomes" id="UP001251528"/>
    </source>
</evidence>
<feature type="region of interest" description="Disordered" evidence="6">
    <location>
        <begin position="1"/>
        <end position="27"/>
    </location>
</feature>
<dbReference type="InterPro" id="IPR016068">
    <property type="entry name" value="Translin_N"/>
</dbReference>
<comment type="similarity">
    <text evidence="3">Belongs to the translin family.</text>
</comment>
<dbReference type="InterPro" id="IPR036081">
    <property type="entry name" value="Translin_sf"/>
</dbReference>
<dbReference type="InterPro" id="IPR016069">
    <property type="entry name" value="Translin_C"/>
</dbReference>
<evidence type="ECO:0008006" key="9">
    <source>
        <dbReference type="Google" id="ProtNLM"/>
    </source>
</evidence>
<dbReference type="AlphaFoldDB" id="A0AAJ0CHL5"/>
<comment type="caution">
    <text evidence="7">The sequence shown here is derived from an EMBL/GenBank/DDBJ whole genome shotgun (WGS) entry which is preliminary data.</text>
</comment>